<accession>A0A1E3B204</accession>
<keyword evidence="2" id="KW-1185">Reference proteome</keyword>
<dbReference type="OrthoDB" id="4500463at2759"/>
<name>A0A1E3B204_ASPCR</name>
<dbReference type="STRING" id="573508.A0A1E3B204"/>
<dbReference type="EMBL" id="JXNT01000020">
    <property type="protein sequence ID" value="ODM14861.1"/>
    <property type="molecule type" value="Genomic_DNA"/>
</dbReference>
<evidence type="ECO:0000313" key="2">
    <source>
        <dbReference type="Proteomes" id="UP000094569"/>
    </source>
</evidence>
<dbReference type="VEuPathDB" id="FungiDB:SI65_09613"/>
<sequence>MKQIDKDLWSCLGVFMEECNGLRGVSCGAMAITLRALHLLHSFILNSPILLCYRVPSEATLRSIFMISVDIAGSHGHVFNKVNVDSVPPSCGYISRAALRHLESLDTDLAEENDQYWRILARSVRFSDERWGVEKTV</sequence>
<proteinExistence type="predicted"/>
<dbReference type="Proteomes" id="UP000094569">
    <property type="component" value="Unassembled WGS sequence"/>
</dbReference>
<gene>
    <name evidence="1" type="ORF">SI65_09613</name>
</gene>
<dbReference type="AlphaFoldDB" id="A0A1E3B204"/>
<comment type="caution">
    <text evidence="1">The sequence shown here is derived from an EMBL/GenBank/DDBJ whole genome shotgun (WGS) entry which is preliminary data.</text>
</comment>
<protein>
    <submittedName>
        <fullName evidence="1">Uncharacterized protein</fullName>
    </submittedName>
</protein>
<organism evidence="1 2">
    <name type="scientific">Aspergillus cristatus</name>
    <name type="common">Chinese Fuzhuan brick tea-fermentation fungus</name>
    <name type="synonym">Eurotium cristatum</name>
    <dbReference type="NCBI Taxonomy" id="573508"/>
    <lineage>
        <taxon>Eukaryota</taxon>
        <taxon>Fungi</taxon>
        <taxon>Dikarya</taxon>
        <taxon>Ascomycota</taxon>
        <taxon>Pezizomycotina</taxon>
        <taxon>Eurotiomycetes</taxon>
        <taxon>Eurotiomycetidae</taxon>
        <taxon>Eurotiales</taxon>
        <taxon>Aspergillaceae</taxon>
        <taxon>Aspergillus</taxon>
        <taxon>Aspergillus subgen. Aspergillus</taxon>
    </lineage>
</organism>
<evidence type="ECO:0000313" key="1">
    <source>
        <dbReference type="EMBL" id="ODM14861.1"/>
    </source>
</evidence>
<reference evidence="1 2" key="1">
    <citation type="journal article" date="2016" name="BMC Genomics">
        <title>Comparative genomic and transcriptomic analyses of the Fuzhuan brick tea-fermentation fungus Aspergillus cristatus.</title>
        <authorList>
            <person name="Ge Y."/>
            <person name="Wang Y."/>
            <person name="Liu Y."/>
            <person name="Tan Y."/>
            <person name="Ren X."/>
            <person name="Zhang X."/>
            <person name="Hyde K.D."/>
            <person name="Liu Y."/>
            <person name="Liu Z."/>
        </authorList>
    </citation>
    <scope>NUCLEOTIDE SEQUENCE [LARGE SCALE GENOMIC DNA]</scope>
    <source>
        <strain evidence="1 2">GZAAS20.1005</strain>
    </source>
</reference>